<dbReference type="OrthoDB" id="6369251at2"/>
<evidence type="ECO:0008006" key="3">
    <source>
        <dbReference type="Google" id="ProtNLM"/>
    </source>
</evidence>
<dbReference type="EMBL" id="CP042382">
    <property type="protein sequence ID" value="QEA40791.1"/>
    <property type="molecule type" value="Genomic_DNA"/>
</dbReference>
<dbReference type="AlphaFoldDB" id="A0A5B8SWG2"/>
<keyword evidence="2" id="KW-1185">Reference proteome</keyword>
<accession>A0A5B8SWG2</accession>
<name>A0A5B8SWG2_9GAMM</name>
<dbReference type="KEGG" id="paur:FGL86_02725"/>
<sequence>MMDAYKVSLMTMEMLSSAFSTIVLRNNMWLTQAPHSASMLEENQLMVTEKLQASVEVGLEMQKNLVNLSAGKFHPWWVTGRRALRPFYYRTTANSRRLSQS</sequence>
<evidence type="ECO:0000313" key="1">
    <source>
        <dbReference type="EMBL" id="QEA40791.1"/>
    </source>
</evidence>
<protein>
    <recommendedName>
        <fullName evidence="3">Phasin family protein</fullName>
    </recommendedName>
</protein>
<evidence type="ECO:0000313" key="2">
    <source>
        <dbReference type="Proteomes" id="UP000321272"/>
    </source>
</evidence>
<proteinExistence type="predicted"/>
<reference evidence="1 2" key="1">
    <citation type="submission" date="2019-06" db="EMBL/GenBank/DDBJ databases">
        <title>Genome analyses of bacteria isolated from kimchi.</title>
        <authorList>
            <person name="Lee S."/>
            <person name="Ahn S."/>
            <person name="Roh S."/>
        </authorList>
    </citation>
    <scope>NUCLEOTIDE SEQUENCE [LARGE SCALE GENOMIC DNA]</scope>
    <source>
        <strain evidence="1 2">CBA4606</strain>
    </source>
</reference>
<organism evidence="1 2">
    <name type="scientific">Pistricoccus aurantiacus</name>
    <dbReference type="NCBI Taxonomy" id="1883414"/>
    <lineage>
        <taxon>Bacteria</taxon>
        <taxon>Pseudomonadati</taxon>
        <taxon>Pseudomonadota</taxon>
        <taxon>Gammaproteobacteria</taxon>
        <taxon>Oceanospirillales</taxon>
        <taxon>Halomonadaceae</taxon>
        <taxon>Pistricoccus</taxon>
    </lineage>
</organism>
<gene>
    <name evidence="1" type="ORF">FGL86_02725</name>
</gene>
<dbReference type="Proteomes" id="UP000321272">
    <property type="component" value="Chromosome"/>
</dbReference>